<proteinExistence type="predicted"/>
<reference evidence="2" key="1">
    <citation type="submission" date="2016-11" db="UniProtKB">
        <authorList>
            <consortium name="WormBaseParasite"/>
        </authorList>
    </citation>
    <scope>IDENTIFICATION</scope>
    <source>
        <strain evidence="2">KR3021</strain>
    </source>
</reference>
<sequence length="465" mass="51523">MVNDITITYFLPVQNKLWTDYFTLDPNGQTSYRLEYADVVRDNFNIDLQHVQIPDPRIFITSKYSVKVISRIFNIATGKGDSEMVPSSTFAGRNYVVQLPKANPGAAQIIHILNTGVNDTIIKVTHYIDFQYYTSFGITSVKERKQLQTAIVAPSDTRQHSFLIEADSDIFVVGAVTCVDLLSTNAIASTKDSSCDYAMMHFYPSADYDCTRAFIGLGDQRVITSQFTKSLYVSPPHFTNCQSLKVPIYVYDQRSPIISLTVQLQKGIAQPLTLTAAGQEATSSHYTNAPWTRFGGTRGIIPANKEQLFSAFVHYVPEASQFINGDIRFITYSSNSILEVYGDQTVAQFAAFYMDGVAVNPNAILKREQVIFFNSKYTAFTIQVPASGFHAFSVKSKGSYMAYVNGNNVNGLTGSYGYVAGYNRINIDSYYEPMGTVAPLLTTTKGAGRLGGSLLIVLFGFVYLM</sequence>
<dbReference type="WBParaSite" id="RSKR_0000525200.1">
    <property type="protein sequence ID" value="RSKR_0000525200.1"/>
    <property type="gene ID" value="RSKR_0000525200"/>
</dbReference>
<dbReference type="Proteomes" id="UP000095286">
    <property type="component" value="Unplaced"/>
</dbReference>
<evidence type="ECO:0000313" key="2">
    <source>
        <dbReference type="WBParaSite" id="RSKR_0000525200.1"/>
    </source>
</evidence>
<organism evidence="1 2">
    <name type="scientific">Rhabditophanes sp. KR3021</name>
    <dbReference type="NCBI Taxonomy" id="114890"/>
    <lineage>
        <taxon>Eukaryota</taxon>
        <taxon>Metazoa</taxon>
        <taxon>Ecdysozoa</taxon>
        <taxon>Nematoda</taxon>
        <taxon>Chromadorea</taxon>
        <taxon>Rhabditida</taxon>
        <taxon>Tylenchina</taxon>
        <taxon>Panagrolaimomorpha</taxon>
        <taxon>Strongyloidoidea</taxon>
        <taxon>Alloionematidae</taxon>
        <taxon>Rhabditophanes</taxon>
    </lineage>
</organism>
<protein>
    <submittedName>
        <fullName evidence="2">IgGFc_binding domain-containing protein</fullName>
    </submittedName>
</protein>
<accession>A0AC35TW40</accession>
<name>A0AC35TW40_9BILA</name>
<evidence type="ECO:0000313" key="1">
    <source>
        <dbReference type="Proteomes" id="UP000095286"/>
    </source>
</evidence>